<evidence type="ECO:0000313" key="2">
    <source>
        <dbReference type="Proteomes" id="UP000010164"/>
    </source>
</evidence>
<comment type="caution">
    <text evidence="1">The sequence shown here is derived from an EMBL/GenBank/DDBJ whole genome shotgun (WGS) entry which is preliminary data.</text>
</comment>
<organism evidence="1 2">
    <name type="scientific">Alcanivorax hongdengensis A-11-3</name>
    <dbReference type="NCBI Taxonomy" id="1177179"/>
    <lineage>
        <taxon>Bacteria</taxon>
        <taxon>Pseudomonadati</taxon>
        <taxon>Pseudomonadota</taxon>
        <taxon>Gammaproteobacteria</taxon>
        <taxon>Oceanospirillales</taxon>
        <taxon>Alcanivoracaceae</taxon>
        <taxon>Alcanivorax</taxon>
    </lineage>
</organism>
<reference evidence="1 2" key="1">
    <citation type="journal article" date="2012" name="J. Bacteriol.">
        <title>Genome Sequence of the Alkane-Degrading Bacterium Alcanivorax hongdengensis Type Strain A-11-3.</title>
        <authorList>
            <person name="Lai Q."/>
            <person name="Shao Z."/>
        </authorList>
    </citation>
    <scope>NUCLEOTIDE SEQUENCE [LARGE SCALE GENOMIC DNA]</scope>
    <source>
        <strain evidence="1 2">A-11-3</strain>
    </source>
</reference>
<dbReference type="AlphaFoldDB" id="L0WAK3"/>
<dbReference type="STRING" id="1177179.A11A3_11001"/>
<name>L0WAK3_9GAMM</name>
<sequence>MNQPISIALLVFSLLSSGCSDDPMNKVKGEFLAGCTQSAPTEMCRCAFNKLAQQYSIEELQGFSQGRGNVRRFYTSVAKAGVECR</sequence>
<dbReference type="Proteomes" id="UP000010164">
    <property type="component" value="Unassembled WGS sequence"/>
</dbReference>
<dbReference type="OrthoDB" id="6636552at2"/>
<proteinExistence type="predicted"/>
<protein>
    <recommendedName>
        <fullName evidence="3">Lipoprotein</fullName>
    </recommendedName>
</protein>
<keyword evidence="2" id="KW-1185">Reference proteome</keyword>
<dbReference type="EMBL" id="AMRJ01000016">
    <property type="protein sequence ID" value="EKF74029.1"/>
    <property type="molecule type" value="Genomic_DNA"/>
</dbReference>
<evidence type="ECO:0000313" key="1">
    <source>
        <dbReference type="EMBL" id="EKF74029.1"/>
    </source>
</evidence>
<gene>
    <name evidence="1" type="ORF">A11A3_11001</name>
</gene>
<evidence type="ECO:0008006" key="3">
    <source>
        <dbReference type="Google" id="ProtNLM"/>
    </source>
</evidence>
<accession>L0WAK3</accession>
<dbReference type="RefSeq" id="WP_008929377.1">
    <property type="nucleotide sequence ID" value="NZ_AMRJ01000016.1"/>
</dbReference>